<protein>
    <submittedName>
        <fullName evidence="4">Glycosyltransferase involved in cell wall biosynthesis</fullName>
    </submittedName>
</protein>
<sequence length="376" mass="39958">MTASPAPVSVSMTVEQLWQPVPGGSGTYIRRLAEHLAARDDVRLTGVRARGTLEDRRGLPSSMPLVASSLPRRALYASWNSLRAPRVPGPPTDVIHATTWAVPPRSAPLVVTVHDVAFRRNSSHFTPHGVRYFEKALQVVRREADLVIVPSVATRDDCVEAGLSPERLRVVPHGTSAAPVTEDEVTAWRAAHGVHRDFVLWCGTFEPRKNVGALLAAFSTMLGEGTDLDLVLIGPTGWGGTSAEVRAVVDRLPADRVHLLGKVPEQALQVAYRTAAAFCFPSLWEGFGMPVLEAMAHGTPVVTSEGTSMAEVSGAGALLVDPTSPDALADAIRRAAGPEHDLLAAAALENASTYTWARAADLTVAAYRDAASGAGR</sequence>
<dbReference type="Pfam" id="PF13692">
    <property type="entry name" value="Glyco_trans_1_4"/>
    <property type="match status" value="1"/>
</dbReference>
<reference evidence="4 5" key="1">
    <citation type="submission" date="2021-01" db="EMBL/GenBank/DDBJ databases">
        <title>Sequencing the genomes of 1000 actinobacteria strains.</title>
        <authorList>
            <person name="Klenk H.-P."/>
        </authorList>
    </citation>
    <scope>NUCLEOTIDE SEQUENCE [LARGE SCALE GENOMIC DNA]</scope>
    <source>
        <strain evidence="4 5">DSM 46000</strain>
    </source>
</reference>
<dbReference type="CDD" id="cd03809">
    <property type="entry name" value="GT4_MtfB-like"/>
    <property type="match status" value="1"/>
</dbReference>
<evidence type="ECO:0000256" key="1">
    <source>
        <dbReference type="ARBA" id="ARBA00022676"/>
    </source>
</evidence>
<accession>A0ABS2LJP9</accession>
<organism evidence="4 5">
    <name type="scientific">Oerskovia jenensis</name>
    <dbReference type="NCBI Taxonomy" id="162169"/>
    <lineage>
        <taxon>Bacteria</taxon>
        <taxon>Bacillati</taxon>
        <taxon>Actinomycetota</taxon>
        <taxon>Actinomycetes</taxon>
        <taxon>Micrococcales</taxon>
        <taxon>Cellulomonadaceae</taxon>
        <taxon>Oerskovia</taxon>
    </lineage>
</organism>
<dbReference type="Gene3D" id="3.40.50.2000">
    <property type="entry name" value="Glycogen Phosphorylase B"/>
    <property type="match status" value="2"/>
</dbReference>
<dbReference type="PANTHER" id="PTHR46401:SF2">
    <property type="entry name" value="GLYCOSYLTRANSFERASE WBBK-RELATED"/>
    <property type="match status" value="1"/>
</dbReference>
<evidence type="ECO:0000259" key="3">
    <source>
        <dbReference type="Pfam" id="PF13439"/>
    </source>
</evidence>
<name>A0ABS2LJP9_9CELL</name>
<evidence type="ECO:0000256" key="2">
    <source>
        <dbReference type="ARBA" id="ARBA00022679"/>
    </source>
</evidence>
<comment type="caution">
    <text evidence="4">The sequence shown here is derived from an EMBL/GenBank/DDBJ whole genome shotgun (WGS) entry which is preliminary data.</text>
</comment>
<dbReference type="PANTHER" id="PTHR46401">
    <property type="entry name" value="GLYCOSYLTRANSFERASE WBBK-RELATED"/>
    <property type="match status" value="1"/>
</dbReference>
<keyword evidence="5" id="KW-1185">Reference proteome</keyword>
<evidence type="ECO:0000313" key="4">
    <source>
        <dbReference type="EMBL" id="MBM7480364.1"/>
    </source>
</evidence>
<dbReference type="InterPro" id="IPR028098">
    <property type="entry name" value="Glyco_trans_4-like_N"/>
</dbReference>
<dbReference type="Proteomes" id="UP000698059">
    <property type="component" value="Unassembled WGS sequence"/>
</dbReference>
<keyword evidence="2" id="KW-0808">Transferase</keyword>
<dbReference type="EMBL" id="JAFBBO010000001">
    <property type="protein sequence ID" value="MBM7480364.1"/>
    <property type="molecule type" value="Genomic_DNA"/>
</dbReference>
<gene>
    <name evidence="4" type="ORF">JOD49_003284</name>
</gene>
<proteinExistence type="predicted"/>
<feature type="domain" description="Glycosyltransferase subfamily 4-like N-terminal" evidence="3">
    <location>
        <begin position="22"/>
        <end position="175"/>
    </location>
</feature>
<evidence type="ECO:0000313" key="5">
    <source>
        <dbReference type="Proteomes" id="UP000698059"/>
    </source>
</evidence>
<dbReference type="Pfam" id="PF13439">
    <property type="entry name" value="Glyco_transf_4"/>
    <property type="match status" value="1"/>
</dbReference>
<keyword evidence="1" id="KW-0328">Glycosyltransferase</keyword>
<dbReference type="SUPFAM" id="SSF53756">
    <property type="entry name" value="UDP-Glycosyltransferase/glycogen phosphorylase"/>
    <property type="match status" value="1"/>
</dbReference>
<dbReference type="RefSeq" id="WP_307822595.1">
    <property type="nucleotide sequence ID" value="NZ_BAAAVF010000003.1"/>
</dbReference>